<dbReference type="EMBL" id="CAIX01000037">
    <property type="protein sequence ID" value="CCI42671.1"/>
    <property type="molecule type" value="Genomic_DNA"/>
</dbReference>
<dbReference type="SUPFAM" id="SSF81383">
    <property type="entry name" value="F-box domain"/>
    <property type="match status" value="1"/>
</dbReference>
<keyword evidence="2" id="KW-0677">Repeat</keyword>
<keyword evidence="5" id="KW-1185">Reference proteome</keyword>
<sequence>MDLVQNDKHGEIDCKACEILHQVHDILSAQWQMQNEEEMKKLLDTSGESEALNLIPAIQYKSSARAILVRRIIIGNIMFLHFVSGSKSFRLDIKIPHTDKKKRDINLLREYLKARIQRNVFNYFDDSLHPATEMAPELDRLAQPVMQIISFFLHLRDFVRLTLTNKHFNKMSELPEIWKEYLYRDFPATVASEKALHPKAQYLRIFLRKKMDLILLWIDVKLLLTVNDTYNLETLRRVVMESILDECDELPTRISVSHICQNLSVKGDTIIYAHNTEIIFADTIGEITKKSSDPIGTIQQVRMCSLPSICIVVVTTDVGIQALDKSGAKPMLQYPSPNQVQTKVDDCGFYRGISALELMEHIFLVVGTSTGDILFFKSKSTLKSAPLPKMELLRKIKCHDQAVCSAESTLSGSFLATSDENGTVILYDPNNDFDILHRINGAGYSVTTMKFLNDDWLVCGHLNGLVHFHKTSDAKLYARLAAHARALTAMDSFGMRFITVGEDTFMNVWELNISAEMPEVELLESKEIQDEILVGVAFDSDTRMVYTASYDNTYLRSWKIEFDD</sequence>
<dbReference type="InParanoid" id="A0A024G714"/>
<dbReference type="PANTHER" id="PTHR19848:SF8">
    <property type="entry name" value="F-BOX AND WD REPEAT DOMAIN CONTAINING 7"/>
    <property type="match status" value="1"/>
</dbReference>
<dbReference type="Pfam" id="PF21031">
    <property type="entry name" value="WDR54"/>
    <property type="match status" value="1"/>
</dbReference>
<dbReference type="Gene3D" id="1.20.1280.50">
    <property type="match status" value="1"/>
</dbReference>
<dbReference type="InterPro" id="IPR036047">
    <property type="entry name" value="F-box-like_dom_sf"/>
</dbReference>
<feature type="domain" description="WD repeat-containing protein 54 beta-propeller" evidence="3">
    <location>
        <begin position="297"/>
        <end position="556"/>
    </location>
</feature>
<reference evidence="4 5" key="1">
    <citation type="submission" date="2012-05" db="EMBL/GenBank/DDBJ databases">
        <title>Recombination and specialization in a pathogen metapopulation.</title>
        <authorList>
            <person name="Gardiner A."/>
            <person name="Kemen E."/>
            <person name="Schultz-Larsen T."/>
            <person name="MacLean D."/>
            <person name="Van Oosterhout C."/>
            <person name="Jones J.D.G."/>
        </authorList>
    </citation>
    <scope>NUCLEOTIDE SEQUENCE [LARGE SCALE GENOMIC DNA]</scope>
    <source>
        <strain evidence="4 5">Ac Nc2</strain>
    </source>
</reference>
<organism evidence="4 5">
    <name type="scientific">Albugo candida</name>
    <dbReference type="NCBI Taxonomy" id="65357"/>
    <lineage>
        <taxon>Eukaryota</taxon>
        <taxon>Sar</taxon>
        <taxon>Stramenopiles</taxon>
        <taxon>Oomycota</taxon>
        <taxon>Peronosporomycetes</taxon>
        <taxon>Albuginales</taxon>
        <taxon>Albuginaceae</taxon>
        <taxon>Albugo</taxon>
    </lineage>
</organism>
<evidence type="ECO:0000313" key="4">
    <source>
        <dbReference type="EMBL" id="CCI42671.1"/>
    </source>
</evidence>
<dbReference type="Gene3D" id="2.130.10.10">
    <property type="entry name" value="YVTN repeat-like/Quinoprotein amine dehydrogenase"/>
    <property type="match status" value="1"/>
</dbReference>
<dbReference type="InterPro" id="IPR001680">
    <property type="entry name" value="WD40_rpt"/>
</dbReference>
<dbReference type="SMART" id="SM00320">
    <property type="entry name" value="WD40"/>
    <property type="match status" value="4"/>
</dbReference>
<evidence type="ECO:0000256" key="2">
    <source>
        <dbReference type="ARBA" id="ARBA00022737"/>
    </source>
</evidence>
<dbReference type="SUPFAM" id="SSF50978">
    <property type="entry name" value="WD40 repeat-like"/>
    <property type="match status" value="1"/>
</dbReference>
<proteinExistence type="predicted"/>
<dbReference type="InterPro" id="IPR049546">
    <property type="entry name" value="WDR54_beta_prop"/>
</dbReference>
<dbReference type="STRING" id="65357.A0A024G714"/>
<evidence type="ECO:0000313" key="5">
    <source>
        <dbReference type="Proteomes" id="UP000053237"/>
    </source>
</evidence>
<protein>
    <recommendedName>
        <fullName evidence="3">WD repeat-containing protein 54 beta-propeller domain-containing protein</fullName>
    </recommendedName>
</protein>
<gene>
    <name evidence="4" type="ORF">BN9_034550</name>
</gene>
<name>A0A024G714_9STRA</name>
<comment type="caution">
    <text evidence="4">The sequence shown here is derived from an EMBL/GenBank/DDBJ whole genome shotgun (WGS) entry which is preliminary data.</text>
</comment>
<accession>A0A024G714</accession>
<evidence type="ECO:0000256" key="1">
    <source>
        <dbReference type="ARBA" id="ARBA00022574"/>
    </source>
</evidence>
<evidence type="ECO:0000259" key="3">
    <source>
        <dbReference type="Pfam" id="PF21031"/>
    </source>
</evidence>
<dbReference type="PANTHER" id="PTHR19848">
    <property type="entry name" value="WD40 REPEAT PROTEIN"/>
    <property type="match status" value="1"/>
</dbReference>
<dbReference type="Proteomes" id="UP000053237">
    <property type="component" value="Unassembled WGS sequence"/>
</dbReference>
<keyword evidence="1" id="KW-0853">WD repeat</keyword>
<dbReference type="InterPro" id="IPR015943">
    <property type="entry name" value="WD40/YVTN_repeat-like_dom_sf"/>
</dbReference>
<dbReference type="OrthoDB" id="756370at2759"/>
<dbReference type="InterPro" id="IPR036322">
    <property type="entry name" value="WD40_repeat_dom_sf"/>
</dbReference>
<dbReference type="AlphaFoldDB" id="A0A024G714"/>